<reference evidence="3" key="1">
    <citation type="submission" date="2021-01" db="EMBL/GenBank/DDBJ databases">
        <authorList>
            <person name="Corre E."/>
            <person name="Pelletier E."/>
            <person name="Niang G."/>
            <person name="Scheremetjew M."/>
            <person name="Finn R."/>
            <person name="Kale V."/>
            <person name="Holt S."/>
            <person name="Cochrane G."/>
            <person name="Meng A."/>
            <person name="Brown T."/>
            <person name="Cohen L."/>
        </authorList>
    </citation>
    <scope>NUCLEOTIDE SEQUENCE</scope>
    <source>
        <strain evidence="3">CCMP826</strain>
    </source>
</reference>
<evidence type="ECO:0000259" key="2">
    <source>
        <dbReference type="PROSITE" id="PS51857"/>
    </source>
</evidence>
<feature type="region of interest" description="Disordered" evidence="1">
    <location>
        <begin position="66"/>
        <end position="139"/>
    </location>
</feature>
<dbReference type="EMBL" id="HBGV01013824">
    <property type="protein sequence ID" value="CAD9504075.1"/>
    <property type="molecule type" value="Transcribed_RNA"/>
</dbReference>
<dbReference type="GO" id="GO:0003676">
    <property type="term" value="F:nucleic acid binding"/>
    <property type="evidence" value="ECO:0007669"/>
    <property type="project" value="InterPro"/>
</dbReference>
<dbReference type="PANTHER" id="PTHR46565:SF20">
    <property type="entry name" value="COLD SHOCK DOMAIN-CONTAINING PROTEIN 4"/>
    <property type="match status" value="1"/>
</dbReference>
<evidence type="ECO:0000313" key="3">
    <source>
        <dbReference type="EMBL" id="CAD9504075.1"/>
    </source>
</evidence>
<dbReference type="Pfam" id="PF00313">
    <property type="entry name" value="CSD"/>
    <property type="match status" value="1"/>
</dbReference>
<dbReference type="InterPro" id="IPR002059">
    <property type="entry name" value="CSP_DNA-bd"/>
</dbReference>
<evidence type="ECO:0000256" key="1">
    <source>
        <dbReference type="SAM" id="MobiDB-lite"/>
    </source>
</evidence>
<dbReference type="InterPro" id="IPR012340">
    <property type="entry name" value="NA-bd_OB-fold"/>
</dbReference>
<accession>A0A7S2I025</accession>
<protein>
    <recommendedName>
        <fullName evidence="2">CSD domain-containing protein</fullName>
    </recommendedName>
</protein>
<feature type="compositionally biased region" description="Basic residues" evidence="1">
    <location>
        <begin position="84"/>
        <end position="96"/>
    </location>
</feature>
<dbReference type="PRINTS" id="PR00050">
    <property type="entry name" value="COLDSHOCK"/>
</dbReference>
<dbReference type="CDD" id="cd04458">
    <property type="entry name" value="CSP_CDS"/>
    <property type="match status" value="1"/>
</dbReference>
<name>A0A7S2I025_9STRA</name>
<dbReference type="SMART" id="SM00357">
    <property type="entry name" value="CSP"/>
    <property type="match status" value="1"/>
</dbReference>
<gene>
    <name evidence="3" type="ORF">HTAM1171_LOCUS8449</name>
</gene>
<dbReference type="Gene3D" id="2.40.50.140">
    <property type="entry name" value="Nucleic acid-binding proteins"/>
    <property type="match status" value="1"/>
</dbReference>
<organism evidence="3">
    <name type="scientific">Helicotheca tamesis</name>
    <dbReference type="NCBI Taxonomy" id="374047"/>
    <lineage>
        <taxon>Eukaryota</taxon>
        <taxon>Sar</taxon>
        <taxon>Stramenopiles</taxon>
        <taxon>Ochrophyta</taxon>
        <taxon>Bacillariophyta</taxon>
        <taxon>Mediophyceae</taxon>
        <taxon>Lithodesmiophycidae</taxon>
        <taxon>Lithodesmiales</taxon>
        <taxon>Lithodesmiaceae</taxon>
        <taxon>Helicotheca</taxon>
    </lineage>
</organism>
<dbReference type="PANTHER" id="PTHR46565">
    <property type="entry name" value="COLD SHOCK DOMAIN PROTEIN 2"/>
    <property type="match status" value="1"/>
</dbReference>
<dbReference type="PROSITE" id="PS51857">
    <property type="entry name" value="CSD_2"/>
    <property type="match status" value="1"/>
</dbReference>
<proteinExistence type="predicted"/>
<dbReference type="SUPFAM" id="SSF50249">
    <property type="entry name" value="Nucleic acid-binding proteins"/>
    <property type="match status" value="1"/>
</dbReference>
<dbReference type="InterPro" id="IPR011129">
    <property type="entry name" value="CSD"/>
</dbReference>
<sequence>MSEEKIQGTVKWFSNKKGYGFLTPNEGSPVDVEDVFVHQSSIHSEGYRSLDQGWVVEFTIGHDEDGKMKAENVTSVGGGPCTGPRHHRSRGHHPRHRDNGDEDGGNEDSGEHKGRRRTGRGRGGPRNSRGPPQPHWHNVLDDGVKESLQTKGIHTATGTIDVSVGTARVKLGTRGYASMATSDARLAEGSFACGEEGHVTLEWKRCIIFDMGAAEWKLIDETSTDLLASLNLADDNVTAVGQDETAATLWGDGPTDPRTALEENDFEMRRVVLTPRKR</sequence>
<feature type="domain" description="CSD" evidence="2">
    <location>
        <begin position="5"/>
        <end position="75"/>
    </location>
</feature>
<dbReference type="AlphaFoldDB" id="A0A7S2I025"/>